<evidence type="ECO:0000256" key="2">
    <source>
        <dbReference type="SAM" id="MobiDB-lite"/>
    </source>
</evidence>
<dbReference type="SUPFAM" id="SSF53850">
    <property type="entry name" value="Periplasmic binding protein-like II"/>
    <property type="match status" value="1"/>
</dbReference>
<evidence type="ECO:0000313" key="3">
    <source>
        <dbReference type="EMBL" id="ATE54336.1"/>
    </source>
</evidence>
<evidence type="ECO:0000313" key="4">
    <source>
        <dbReference type="Proteomes" id="UP000218505"/>
    </source>
</evidence>
<dbReference type="PANTHER" id="PTHR30006:SF2">
    <property type="entry name" value="ABC TRANSPORTER SUBSTRATE-BINDING PROTEIN"/>
    <property type="match status" value="1"/>
</dbReference>
<name>A0A290Z5Q4_9PSEU</name>
<sequence length="405" mass="42564">MNPVHPCSHTNSYAKFPSGGSPSPAVRRARLGVPRRSGMNNFSPSRRSFLRATAFAGLAAGLAACGTPGGSSPSSPSGATKLTMFHWAGAQGTVPKQVGEAFAKANGVDLSYIEGTNADTFPKLVSSVQINPDNPLLNLGFFNPQSFAQGSASDLWLPVPDSVTNADKVNSAYRIADRKGAYLVMDAMGLVYSKKAFPDGPPKSWMELFDSAHKGKVTTWDAPSFSVNALPVISKLNGGSEADFQPGIDVFGRAARDGQFRGFISSLDALRQQLVSGEVVIAPGFQGVAEPWIKAGDPIGFAVPEEGVMAFPEGFQIVKGSTDAQVQAAAKLMNDLFDPARVSAYCAATGTIPLVDGATLAPEHADRPSFQLSTVEGAIKLDWNALVGSLKDATTAWNNDVKANI</sequence>
<dbReference type="InterPro" id="IPR019546">
    <property type="entry name" value="TAT_signal_bac_arc"/>
</dbReference>
<accession>A0A290Z5Q4</accession>
<dbReference type="PROSITE" id="PS51318">
    <property type="entry name" value="TAT"/>
    <property type="match status" value="1"/>
</dbReference>
<keyword evidence="4" id="KW-1185">Reference proteome</keyword>
<dbReference type="PANTHER" id="PTHR30006">
    <property type="entry name" value="THIAMINE-BINDING PERIPLASMIC PROTEIN-RELATED"/>
    <property type="match status" value="1"/>
</dbReference>
<dbReference type="EMBL" id="CP023445">
    <property type="protein sequence ID" value="ATE54336.1"/>
    <property type="molecule type" value="Genomic_DNA"/>
</dbReference>
<dbReference type="KEGG" id="apre:CNX65_14405"/>
<keyword evidence="1" id="KW-0732">Signal</keyword>
<reference evidence="3" key="1">
    <citation type="submission" date="2017-09" db="EMBL/GenBank/DDBJ databases">
        <title>Complete Genome Sequence of ansamitocin-producing Bacterium Actinosynnema pretiosum X47.</title>
        <authorList>
            <person name="Cao G."/>
            <person name="Zong G."/>
            <person name="Zhong C."/>
            <person name="Fu J."/>
        </authorList>
    </citation>
    <scope>NUCLEOTIDE SEQUENCE [LARGE SCALE GENOMIC DNA]</scope>
    <source>
        <strain evidence="3">X47</strain>
    </source>
</reference>
<evidence type="ECO:0000256" key="1">
    <source>
        <dbReference type="ARBA" id="ARBA00022729"/>
    </source>
</evidence>
<dbReference type="Pfam" id="PF13416">
    <property type="entry name" value="SBP_bac_8"/>
    <property type="match status" value="1"/>
</dbReference>
<gene>
    <name evidence="3" type="ORF">CNX65_14405</name>
</gene>
<dbReference type="NCBIfam" id="TIGR01409">
    <property type="entry name" value="TAT_signal_seq"/>
    <property type="match status" value="1"/>
</dbReference>
<evidence type="ECO:0008006" key="5">
    <source>
        <dbReference type="Google" id="ProtNLM"/>
    </source>
</evidence>
<dbReference type="InterPro" id="IPR006059">
    <property type="entry name" value="SBP"/>
</dbReference>
<dbReference type="Gene3D" id="3.40.190.10">
    <property type="entry name" value="Periplasmic binding protein-like II"/>
    <property type="match status" value="2"/>
</dbReference>
<dbReference type="AlphaFoldDB" id="A0A290Z5Q4"/>
<protein>
    <recommendedName>
        <fullName evidence="5">Extracellular solute-binding protein</fullName>
    </recommendedName>
</protein>
<organism evidence="3 4">
    <name type="scientific">Actinosynnema pretiosum</name>
    <dbReference type="NCBI Taxonomy" id="42197"/>
    <lineage>
        <taxon>Bacteria</taxon>
        <taxon>Bacillati</taxon>
        <taxon>Actinomycetota</taxon>
        <taxon>Actinomycetes</taxon>
        <taxon>Pseudonocardiales</taxon>
        <taxon>Pseudonocardiaceae</taxon>
        <taxon>Actinosynnema</taxon>
    </lineage>
</organism>
<feature type="region of interest" description="Disordered" evidence="2">
    <location>
        <begin position="1"/>
        <end position="42"/>
    </location>
</feature>
<proteinExistence type="predicted"/>
<dbReference type="Proteomes" id="UP000218505">
    <property type="component" value="Chromosome"/>
</dbReference>
<dbReference type="InterPro" id="IPR006311">
    <property type="entry name" value="TAT_signal"/>
</dbReference>